<dbReference type="InterPro" id="IPR036322">
    <property type="entry name" value="WD40_repeat_dom_sf"/>
</dbReference>
<evidence type="ECO:0000313" key="4">
    <source>
        <dbReference type="EMBL" id="KAF9785144.1"/>
    </source>
</evidence>
<dbReference type="AlphaFoldDB" id="A0A9P6L725"/>
<evidence type="ECO:0000313" key="5">
    <source>
        <dbReference type="Proteomes" id="UP000736335"/>
    </source>
</evidence>
<organism evidence="4 5">
    <name type="scientific">Thelephora terrestris</name>
    <dbReference type="NCBI Taxonomy" id="56493"/>
    <lineage>
        <taxon>Eukaryota</taxon>
        <taxon>Fungi</taxon>
        <taxon>Dikarya</taxon>
        <taxon>Basidiomycota</taxon>
        <taxon>Agaricomycotina</taxon>
        <taxon>Agaricomycetes</taxon>
        <taxon>Thelephorales</taxon>
        <taxon>Thelephoraceae</taxon>
        <taxon>Thelephora</taxon>
    </lineage>
</organism>
<evidence type="ECO:0000256" key="2">
    <source>
        <dbReference type="SAM" id="MobiDB-lite"/>
    </source>
</evidence>
<dbReference type="Pfam" id="PF24883">
    <property type="entry name" value="NPHP3_N"/>
    <property type="match status" value="1"/>
</dbReference>
<dbReference type="InterPro" id="IPR007111">
    <property type="entry name" value="NACHT_NTPase"/>
</dbReference>
<proteinExistence type="predicted"/>
<comment type="caution">
    <text evidence="4">The sequence shown here is derived from an EMBL/GenBank/DDBJ whole genome shotgun (WGS) entry which is preliminary data.</text>
</comment>
<reference evidence="4" key="1">
    <citation type="journal article" date="2020" name="Nat. Commun.">
        <title>Large-scale genome sequencing of mycorrhizal fungi provides insights into the early evolution of symbiotic traits.</title>
        <authorList>
            <person name="Miyauchi S."/>
            <person name="Kiss E."/>
            <person name="Kuo A."/>
            <person name="Drula E."/>
            <person name="Kohler A."/>
            <person name="Sanchez-Garcia M."/>
            <person name="Morin E."/>
            <person name="Andreopoulos B."/>
            <person name="Barry K.W."/>
            <person name="Bonito G."/>
            <person name="Buee M."/>
            <person name="Carver A."/>
            <person name="Chen C."/>
            <person name="Cichocki N."/>
            <person name="Clum A."/>
            <person name="Culley D."/>
            <person name="Crous P.W."/>
            <person name="Fauchery L."/>
            <person name="Girlanda M."/>
            <person name="Hayes R.D."/>
            <person name="Keri Z."/>
            <person name="LaButti K."/>
            <person name="Lipzen A."/>
            <person name="Lombard V."/>
            <person name="Magnuson J."/>
            <person name="Maillard F."/>
            <person name="Murat C."/>
            <person name="Nolan M."/>
            <person name="Ohm R.A."/>
            <person name="Pangilinan J."/>
            <person name="Pereira M.F."/>
            <person name="Perotto S."/>
            <person name="Peter M."/>
            <person name="Pfister S."/>
            <person name="Riley R."/>
            <person name="Sitrit Y."/>
            <person name="Stielow J.B."/>
            <person name="Szollosi G."/>
            <person name="Zifcakova L."/>
            <person name="Stursova M."/>
            <person name="Spatafora J.W."/>
            <person name="Tedersoo L."/>
            <person name="Vaario L.M."/>
            <person name="Yamada A."/>
            <person name="Yan M."/>
            <person name="Wang P."/>
            <person name="Xu J."/>
            <person name="Bruns T."/>
            <person name="Baldrian P."/>
            <person name="Vilgalys R."/>
            <person name="Dunand C."/>
            <person name="Henrissat B."/>
            <person name="Grigoriev I.V."/>
            <person name="Hibbett D."/>
            <person name="Nagy L.G."/>
            <person name="Martin F.M."/>
        </authorList>
    </citation>
    <scope>NUCLEOTIDE SEQUENCE</scope>
    <source>
        <strain evidence="4">UH-Tt-Lm1</strain>
    </source>
</reference>
<dbReference type="PANTHER" id="PTHR10039">
    <property type="entry name" value="AMELOGENIN"/>
    <property type="match status" value="1"/>
</dbReference>
<dbReference type="SUPFAM" id="SSF50978">
    <property type="entry name" value="WD40 repeat-like"/>
    <property type="match status" value="2"/>
</dbReference>
<evidence type="ECO:0000256" key="1">
    <source>
        <dbReference type="ARBA" id="ARBA00022737"/>
    </source>
</evidence>
<dbReference type="Gene3D" id="2.130.10.10">
    <property type="entry name" value="YVTN repeat-like/Quinoprotein amine dehydrogenase"/>
    <property type="match status" value="2"/>
</dbReference>
<dbReference type="Proteomes" id="UP000736335">
    <property type="component" value="Unassembled WGS sequence"/>
</dbReference>
<sequence>MAIDIANASSDMFLPLKAVVGALSVLIKNYDQTADNTDRIKEIEERVDSLGGILASPVGDQDDEEKARRGALRKKLDDMIAKLRLLSEKNKFVKFAKNASHAKTLNSVVQDLATAVTDYQTSIQQGTYENVKKFGEDTRNVYENTKTIGEDTRNVYENTKAIGEDAKNIYRETRRIGEDVQDLIGATELQLLGQLDPVHDAGYQGGHHDTCLPGTRQSVLDWMMQWAENPQDRHVFWLNGLAGTGKSTLAQTFSGMVAQAGTLGASFFCSRDYLNRKEIKNIFPTLAYQLACRYPAFRNEILRVIKRDPSVARNSLILQLKDLIVDPLSSTNISCIIVVDALDECVDNQPASAILSVLGRYVNNLPSVKFFITGRPESRIRTGFRLPLLNPITQIFLLHEVESSDVYNDIRLYLQKKLTAVAKQRSDLDVSDPWPCDQDLMTLTKKSSGLFIFASTLARFIESEHHEPNERLQLIVTQPDNTAYEGVAGIDPLYTQILELAFSGIKDTEVFKNLGRVLGTVILAFNPLSREQIAKILGINVSRIKVILKHLHSVLLVPDEDHKKIRVFHKSFPDFLQDPKRCSNPKFLIDTSTHHRNMAFGCLELLKKLKPNPCNLPNFVMNRDVRGLPELLEDKVGGGTRYACGYWAMHVRFSPLRDISALALIALATKFFKENAIQWIEVMSLENQLESVVHSIHHLFDFLRLLNVFTSDLYHLAENHLRFTRSFFPLIQQSALHIYHSALPLSPKSSMFHSTTLQKEASIMGFHGRPETWGPVIQTIHSGFFSNSATFGHWIAVAQDCEVMICDAITGASRLSLRLENYICAVGGSPDGSILFCGHKNGSVTSWDIQTGGLVHTFSLENEDPVKKISISRDGRFLACGSSDSLVHVLKVTNEGQLTGIWESSSAKEFCWLGLDKHLAIARGVLVQICDIVAGTTLHSLLMADSISAMVYSQDFNELAASLSGFRSTMVIIKPQTGTSTVLFWSLGEWSHFAFSPANEIVCGMKDGRLGVYSISKKCWRHIKHPHTVDFISTLPNKTIVVGSESSGIQLLSLDVRDAPSPQSTLAVAMTTFDQGRIIAVNPLNSDNIELLETSTMSNVFTKRLRYRKNPLNCFLSASLENRLVLCCFPDSQGKFCLELTRFKSHDEEWNVELESAPSAGRLSPAGTCLLTLTMHSESLSADIYMGGIQGHLNSRQRSELIDPTPPSSHLNQKHDSTPTTTTISSLTMLNSHLG</sequence>
<dbReference type="OrthoDB" id="2146628at2759"/>
<dbReference type="SUPFAM" id="SSF52540">
    <property type="entry name" value="P-loop containing nucleoside triphosphate hydrolases"/>
    <property type="match status" value="1"/>
</dbReference>
<protein>
    <recommendedName>
        <fullName evidence="3">NACHT domain-containing protein</fullName>
    </recommendedName>
</protein>
<feature type="region of interest" description="Disordered" evidence="2">
    <location>
        <begin position="1199"/>
        <end position="1223"/>
    </location>
</feature>
<dbReference type="SMART" id="SM00320">
    <property type="entry name" value="WD40"/>
    <property type="match status" value="4"/>
</dbReference>
<gene>
    <name evidence="4" type="ORF">BJ322DRAFT_1108609</name>
</gene>
<dbReference type="InterPro" id="IPR059179">
    <property type="entry name" value="MLKL-like_MCAfunc"/>
</dbReference>
<accession>A0A9P6L725</accession>
<dbReference type="InterPro" id="IPR027417">
    <property type="entry name" value="P-loop_NTPase"/>
</dbReference>
<evidence type="ECO:0000259" key="3">
    <source>
        <dbReference type="PROSITE" id="PS50837"/>
    </source>
</evidence>
<reference evidence="4" key="2">
    <citation type="submission" date="2020-11" db="EMBL/GenBank/DDBJ databases">
        <authorList>
            <consortium name="DOE Joint Genome Institute"/>
            <person name="Kuo A."/>
            <person name="Miyauchi S."/>
            <person name="Kiss E."/>
            <person name="Drula E."/>
            <person name="Kohler A."/>
            <person name="Sanchez-Garcia M."/>
            <person name="Andreopoulos B."/>
            <person name="Barry K.W."/>
            <person name="Bonito G."/>
            <person name="Buee M."/>
            <person name="Carver A."/>
            <person name="Chen C."/>
            <person name="Cichocki N."/>
            <person name="Clum A."/>
            <person name="Culley D."/>
            <person name="Crous P.W."/>
            <person name="Fauchery L."/>
            <person name="Girlanda M."/>
            <person name="Hayes R."/>
            <person name="Keri Z."/>
            <person name="Labutti K."/>
            <person name="Lipzen A."/>
            <person name="Lombard V."/>
            <person name="Magnuson J."/>
            <person name="Maillard F."/>
            <person name="Morin E."/>
            <person name="Murat C."/>
            <person name="Nolan M."/>
            <person name="Ohm R."/>
            <person name="Pangilinan J."/>
            <person name="Pereira M."/>
            <person name="Perotto S."/>
            <person name="Peter M."/>
            <person name="Riley R."/>
            <person name="Sitrit Y."/>
            <person name="Stielow B."/>
            <person name="Szollosi G."/>
            <person name="Zifcakova L."/>
            <person name="Stursova M."/>
            <person name="Spatafora J.W."/>
            <person name="Tedersoo L."/>
            <person name="Vaario L.-M."/>
            <person name="Yamada A."/>
            <person name="Yan M."/>
            <person name="Wang P."/>
            <person name="Xu J."/>
            <person name="Bruns T."/>
            <person name="Baldrian P."/>
            <person name="Vilgalys R."/>
            <person name="Henrissat B."/>
            <person name="Grigoriev I.V."/>
            <person name="Hibbett D."/>
            <person name="Nagy L.G."/>
            <person name="Martin F.M."/>
        </authorList>
    </citation>
    <scope>NUCLEOTIDE SEQUENCE</scope>
    <source>
        <strain evidence="4">UH-Tt-Lm1</strain>
    </source>
</reference>
<name>A0A9P6L725_9AGAM</name>
<dbReference type="PROSITE" id="PS50837">
    <property type="entry name" value="NACHT"/>
    <property type="match status" value="1"/>
</dbReference>
<dbReference type="InterPro" id="IPR056884">
    <property type="entry name" value="NPHP3-like_N"/>
</dbReference>
<dbReference type="InterPro" id="IPR015943">
    <property type="entry name" value="WD40/YVTN_repeat-like_dom_sf"/>
</dbReference>
<dbReference type="CDD" id="cd21037">
    <property type="entry name" value="MLKL_NTD"/>
    <property type="match status" value="1"/>
</dbReference>
<feature type="domain" description="NACHT" evidence="3">
    <location>
        <begin position="234"/>
        <end position="380"/>
    </location>
</feature>
<keyword evidence="5" id="KW-1185">Reference proteome</keyword>
<dbReference type="Gene3D" id="3.40.50.300">
    <property type="entry name" value="P-loop containing nucleotide triphosphate hydrolases"/>
    <property type="match status" value="1"/>
</dbReference>
<keyword evidence="1" id="KW-0677">Repeat</keyword>
<dbReference type="InterPro" id="IPR001680">
    <property type="entry name" value="WD40_rpt"/>
</dbReference>
<dbReference type="EMBL" id="WIUZ02000007">
    <property type="protein sequence ID" value="KAF9785144.1"/>
    <property type="molecule type" value="Genomic_DNA"/>
</dbReference>